<dbReference type="KEGG" id="pbf:CFX0092_A1590"/>
<evidence type="ECO:0000256" key="9">
    <source>
        <dbReference type="ARBA" id="ARBA00022842"/>
    </source>
</evidence>
<dbReference type="OrthoDB" id="9815896at2"/>
<evidence type="ECO:0000256" key="5">
    <source>
        <dbReference type="ARBA" id="ARBA00022694"/>
    </source>
</evidence>
<dbReference type="NCBIfam" id="TIGR00150">
    <property type="entry name" value="T6A_YjeE"/>
    <property type="match status" value="1"/>
</dbReference>
<evidence type="ECO:0000256" key="10">
    <source>
        <dbReference type="ARBA" id="ARBA00032441"/>
    </source>
</evidence>
<evidence type="ECO:0000313" key="12">
    <source>
        <dbReference type="Proteomes" id="UP000215027"/>
    </source>
</evidence>
<dbReference type="RefSeq" id="WP_095042961.1">
    <property type="nucleotide sequence ID" value="NZ_LN890655.1"/>
</dbReference>
<accession>A0A160T3B5</accession>
<dbReference type="Gene3D" id="3.40.50.300">
    <property type="entry name" value="P-loop containing nucleotide triphosphate hydrolases"/>
    <property type="match status" value="1"/>
</dbReference>
<keyword evidence="5" id="KW-0819">tRNA processing</keyword>
<keyword evidence="9" id="KW-0460">Magnesium</keyword>
<dbReference type="InterPro" id="IPR027417">
    <property type="entry name" value="P-loop_NTPase"/>
</dbReference>
<keyword evidence="8" id="KW-0067">ATP-binding</keyword>
<evidence type="ECO:0000313" key="11">
    <source>
        <dbReference type="EMBL" id="CUS03468.2"/>
    </source>
</evidence>
<evidence type="ECO:0000256" key="8">
    <source>
        <dbReference type="ARBA" id="ARBA00022840"/>
    </source>
</evidence>
<evidence type="ECO:0000256" key="3">
    <source>
        <dbReference type="ARBA" id="ARBA00019010"/>
    </source>
</evidence>
<name>A0A160T3B5_9CHLR</name>
<dbReference type="GO" id="GO:0005524">
    <property type="term" value="F:ATP binding"/>
    <property type="evidence" value="ECO:0007669"/>
    <property type="project" value="UniProtKB-KW"/>
</dbReference>
<dbReference type="GO" id="GO:0046872">
    <property type="term" value="F:metal ion binding"/>
    <property type="evidence" value="ECO:0007669"/>
    <property type="project" value="UniProtKB-KW"/>
</dbReference>
<keyword evidence="6" id="KW-0479">Metal-binding</keyword>
<keyword evidence="12" id="KW-1185">Reference proteome</keyword>
<dbReference type="PANTHER" id="PTHR33540">
    <property type="entry name" value="TRNA THREONYLCARBAMOYLADENOSINE BIOSYNTHESIS PROTEIN TSAE"/>
    <property type="match status" value="1"/>
</dbReference>
<dbReference type="InterPro" id="IPR003442">
    <property type="entry name" value="T6A_TsaE"/>
</dbReference>
<dbReference type="SUPFAM" id="SSF52540">
    <property type="entry name" value="P-loop containing nucleoside triphosphate hydrolases"/>
    <property type="match status" value="1"/>
</dbReference>
<evidence type="ECO:0000256" key="7">
    <source>
        <dbReference type="ARBA" id="ARBA00022741"/>
    </source>
</evidence>
<protein>
    <recommendedName>
        <fullName evidence="3">tRNA threonylcarbamoyladenosine biosynthesis protein TsaE</fullName>
    </recommendedName>
    <alternativeName>
        <fullName evidence="10">t(6)A37 threonylcarbamoyladenosine biosynthesis protein TsaE</fullName>
    </alternativeName>
</protein>
<organism evidence="11 12">
    <name type="scientific">Candidatus Promineifilum breve</name>
    <dbReference type="NCBI Taxonomy" id="1806508"/>
    <lineage>
        <taxon>Bacteria</taxon>
        <taxon>Bacillati</taxon>
        <taxon>Chloroflexota</taxon>
        <taxon>Ardenticatenia</taxon>
        <taxon>Candidatus Promineifilales</taxon>
        <taxon>Candidatus Promineifilaceae</taxon>
        <taxon>Candidatus Promineifilum</taxon>
    </lineage>
</organism>
<comment type="subcellular location">
    <subcellularLocation>
        <location evidence="1">Cytoplasm</location>
    </subcellularLocation>
</comment>
<dbReference type="AlphaFoldDB" id="A0A160T3B5"/>
<gene>
    <name evidence="11" type="ORF">CFX0092_A1590</name>
</gene>
<comment type="similarity">
    <text evidence="2">Belongs to the TsaE family.</text>
</comment>
<sequence length="166" mass="18275">MAILDDRTLDFVSTSVAQTERLGIRLGELLEPRDVVCLSGELGAGKTTLARGIGRGWGTPLRVTSPTFVLVNEYPRSSDGAILYHVDCYRLERAADIATTGLEDILDAEAAAIIEWPEHIVDLLPADRLWITLTYDSPTRRRLRLSAIGPRAANLLVDFRKNAFGV</sequence>
<evidence type="ECO:0000256" key="6">
    <source>
        <dbReference type="ARBA" id="ARBA00022723"/>
    </source>
</evidence>
<dbReference type="Pfam" id="PF02367">
    <property type="entry name" value="TsaE"/>
    <property type="match status" value="1"/>
</dbReference>
<dbReference type="GO" id="GO:0002949">
    <property type="term" value="P:tRNA threonylcarbamoyladenosine modification"/>
    <property type="evidence" value="ECO:0007669"/>
    <property type="project" value="InterPro"/>
</dbReference>
<evidence type="ECO:0000256" key="1">
    <source>
        <dbReference type="ARBA" id="ARBA00004496"/>
    </source>
</evidence>
<reference evidence="11" key="1">
    <citation type="submission" date="2016-01" db="EMBL/GenBank/DDBJ databases">
        <authorList>
            <person name="Mcilroy J.S."/>
            <person name="Karst M S."/>
            <person name="Albertsen M."/>
        </authorList>
    </citation>
    <scope>NUCLEOTIDE SEQUENCE</scope>
    <source>
        <strain evidence="11">Cfx-K</strain>
    </source>
</reference>
<keyword evidence="7" id="KW-0547">Nucleotide-binding</keyword>
<dbReference type="GO" id="GO:0005737">
    <property type="term" value="C:cytoplasm"/>
    <property type="evidence" value="ECO:0007669"/>
    <property type="project" value="UniProtKB-SubCell"/>
</dbReference>
<evidence type="ECO:0000256" key="2">
    <source>
        <dbReference type="ARBA" id="ARBA00007599"/>
    </source>
</evidence>
<dbReference type="EMBL" id="LN890655">
    <property type="protein sequence ID" value="CUS03468.2"/>
    <property type="molecule type" value="Genomic_DNA"/>
</dbReference>
<evidence type="ECO:0000256" key="4">
    <source>
        <dbReference type="ARBA" id="ARBA00022490"/>
    </source>
</evidence>
<dbReference type="Proteomes" id="UP000215027">
    <property type="component" value="Chromosome I"/>
</dbReference>
<keyword evidence="4" id="KW-0963">Cytoplasm</keyword>
<dbReference type="PANTHER" id="PTHR33540:SF2">
    <property type="entry name" value="TRNA THREONYLCARBAMOYLADENOSINE BIOSYNTHESIS PROTEIN TSAE"/>
    <property type="match status" value="1"/>
</dbReference>
<proteinExistence type="inferred from homology"/>